<feature type="signal peptide" evidence="1">
    <location>
        <begin position="1"/>
        <end position="19"/>
    </location>
</feature>
<dbReference type="EMBL" id="FQWB01000005">
    <property type="protein sequence ID" value="SHG58446.1"/>
    <property type="molecule type" value="Genomic_DNA"/>
</dbReference>
<dbReference type="RefSeq" id="WP_073370820.1">
    <property type="nucleotide sequence ID" value="NZ_FQWB01000005.1"/>
</dbReference>
<keyword evidence="1" id="KW-0732">Signal</keyword>
<organism evidence="2 3">
    <name type="scientific">Flavobacterium fluvii</name>
    <dbReference type="NCBI Taxonomy" id="468056"/>
    <lineage>
        <taxon>Bacteria</taxon>
        <taxon>Pseudomonadati</taxon>
        <taxon>Bacteroidota</taxon>
        <taxon>Flavobacteriia</taxon>
        <taxon>Flavobacteriales</taxon>
        <taxon>Flavobacteriaceae</taxon>
        <taxon>Flavobacterium</taxon>
    </lineage>
</organism>
<reference evidence="3" key="1">
    <citation type="submission" date="2016-11" db="EMBL/GenBank/DDBJ databases">
        <authorList>
            <person name="Varghese N."/>
            <person name="Submissions S."/>
        </authorList>
    </citation>
    <scope>NUCLEOTIDE SEQUENCE [LARGE SCALE GENOMIC DNA]</scope>
    <source>
        <strain evidence="3">DSM 19978</strain>
    </source>
</reference>
<evidence type="ECO:0000313" key="2">
    <source>
        <dbReference type="EMBL" id="SHG58446.1"/>
    </source>
</evidence>
<gene>
    <name evidence="2" type="ORF">SAMN05443549_10525</name>
</gene>
<proteinExistence type="predicted"/>
<dbReference type="AlphaFoldDB" id="A0A1M5L0C5"/>
<name>A0A1M5L0C5_9FLAO</name>
<evidence type="ECO:0000313" key="3">
    <source>
        <dbReference type="Proteomes" id="UP000184516"/>
    </source>
</evidence>
<sequence length="178" mass="19952">MKKKIGIVFLCIFSLSCSSDLDFNQVNDLKLEPVVVTNLATFDVQAHQFVDGGVEQTVSGDLMDFDVFKESFFDENLTRADFFFEYNNTINRGFRINIFFVDANNAAIYTIPFNIPAYSGTQNLVTKTEIFQNVKLDLLKKTSKVAFVVTLLPGPALSENSLGSLKLRSSATLYFVVE</sequence>
<dbReference type="Proteomes" id="UP000184516">
    <property type="component" value="Unassembled WGS sequence"/>
</dbReference>
<dbReference type="STRING" id="468056.SAMN05443549_10525"/>
<dbReference type="OrthoDB" id="1448832at2"/>
<dbReference type="PROSITE" id="PS51257">
    <property type="entry name" value="PROKAR_LIPOPROTEIN"/>
    <property type="match status" value="1"/>
</dbReference>
<keyword evidence="3" id="KW-1185">Reference proteome</keyword>
<feature type="chain" id="PRO_5013336531" description="Lipoprotein" evidence="1">
    <location>
        <begin position="20"/>
        <end position="178"/>
    </location>
</feature>
<evidence type="ECO:0008006" key="4">
    <source>
        <dbReference type="Google" id="ProtNLM"/>
    </source>
</evidence>
<accession>A0A1M5L0C5</accession>
<evidence type="ECO:0000256" key="1">
    <source>
        <dbReference type="SAM" id="SignalP"/>
    </source>
</evidence>
<protein>
    <recommendedName>
        <fullName evidence="4">Lipoprotein</fullName>
    </recommendedName>
</protein>